<accession>A0A1F8DM05</accession>
<dbReference type="PANTHER" id="PTHR10859">
    <property type="entry name" value="GLYCOSYL TRANSFERASE"/>
    <property type="match status" value="1"/>
</dbReference>
<dbReference type="AlphaFoldDB" id="A0A1F8DM05"/>
<evidence type="ECO:0000256" key="8">
    <source>
        <dbReference type="ARBA" id="ARBA00022824"/>
    </source>
</evidence>
<dbReference type="InterPro" id="IPR029044">
    <property type="entry name" value="Nucleotide-diphossugar_trans"/>
</dbReference>
<dbReference type="InterPro" id="IPR001173">
    <property type="entry name" value="Glyco_trans_2-like"/>
</dbReference>
<evidence type="ECO:0000256" key="10">
    <source>
        <dbReference type="ARBA" id="ARBA00022989"/>
    </source>
</evidence>
<evidence type="ECO:0000256" key="12">
    <source>
        <dbReference type="ARBA" id="ARBA00045097"/>
    </source>
</evidence>
<evidence type="ECO:0000256" key="6">
    <source>
        <dbReference type="ARBA" id="ARBA00022679"/>
    </source>
</evidence>
<evidence type="ECO:0000256" key="5">
    <source>
        <dbReference type="ARBA" id="ARBA00022676"/>
    </source>
</evidence>
<evidence type="ECO:0000256" key="4">
    <source>
        <dbReference type="ARBA" id="ARBA00012583"/>
    </source>
</evidence>
<keyword evidence="8" id="KW-0256">Endoplasmic reticulum</keyword>
<evidence type="ECO:0000256" key="2">
    <source>
        <dbReference type="ARBA" id="ARBA00004922"/>
    </source>
</evidence>
<comment type="catalytic activity">
    <reaction evidence="12">
        <text>a di-trans,poly-cis-dolichyl phosphate + UDP-alpha-D-glucose = a di-trans,poly-cis-dolichyl beta-D-glucosyl phosphate + UDP</text>
        <dbReference type="Rhea" id="RHEA:15401"/>
        <dbReference type="Rhea" id="RHEA-COMP:19498"/>
        <dbReference type="Rhea" id="RHEA-COMP:19502"/>
        <dbReference type="ChEBI" id="CHEBI:57525"/>
        <dbReference type="ChEBI" id="CHEBI:57683"/>
        <dbReference type="ChEBI" id="CHEBI:58223"/>
        <dbReference type="ChEBI" id="CHEBI:58885"/>
        <dbReference type="EC" id="2.4.1.117"/>
    </reaction>
    <physiologicalReaction direction="left-to-right" evidence="12">
        <dbReference type="Rhea" id="RHEA:15402"/>
    </physiologicalReaction>
</comment>
<keyword evidence="7" id="KW-0812">Transmembrane</keyword>
<feature type="domain" description="Glycosyltransferase 2-like" evidence="13">
    <location>
        <begin position="6"/>
        <end position="173"/>
    </location>
</feature>
<dbReference type="EC" id="2.4.1.117" evidence="4"/>
<dbReference type="EMBL" id="MGIN01000022">
    <property type="protein sequence ID" value="OGM89452.1"/>
    <property type="molecule type" value="Genomic_DNA"/>
</dbReference>
<organism evidence="14 15">
    <name type="scientific">Candidatus Wolfebacteria bacterium GWA1_42_9</name>
    <dbReference type="NCBI Taxonomy" id="1802553"/>
    <lineage>
        <taxon>Bacteria</taxon>
        <taxon>Candidatus Wolfeibacteriota</taxon>
    </lineage>
</organism>
<dbReference type="Gene3D" id="3.90.550.10">
    <property type="entry name" value="Spore Coat Polysaccharide Biosynthesis Protein SpsA, Chain A"/>
    <property type="match status" value="1"/>
</dbReference>
<keyword evidence="11" id="KW-0472">Membrane</keyword>
<keyword evidence="10" id="KW-1133">Transmembrane helix</keyword>
<proteinExistence type="inferred from homology"/>
<keyword evidence="6" id="KW-0808">Transferase</keyword>
<dbReference type="SUPFAM" id="SSF53448">
    <property type="entry name" value="Nucleotide-diphospho-sugar transferases"/>
    <property type="match status" value="1"/>
</dbReference>
<keyword evidence="5" id="KW-0328">Glycosyltransferase</keyword>
<gene>
    <name evidence="14" type="ORF">A2108_01910</name>
</gene>
<name>A0A1F8DM05_9BACT</name>
<evidence type="ECO:0000256" key="3">
    <source>
        <dbReference type="ARBA" id="ARBA00006739"/>
    </source>
</evidence>
<evidence type="ECO:0000259" key="13">
    <source>
        <dbReference type="Pfam" id="PF00535"/>
    </source>
</evidence>
<dbReference type="InterPro" id="IPR035518">
    <property type="entry name" value="DPG_synthase"/>
</dbReference>
<keyword evidence="9" id="KW-0735">Signal-anchor</keyword>
<evidence type="ECO:0000256" key="9">
    <source>
        <dbReference type="ARBA" id="ARBA00022968"/>
    </source>
</evidence>
<dbReference type="GO" id="GO:0006487">
    <property type="term" value="P:protein N-linked glycosylation"/>
    <property type="evidence" value="ECO:0007669"/>
    <property type="project" value="TreeGrafter"/>
</dbReference>
<evidence type="ECO:0000256" key="1">
    <source>
        <dbReference type="ARBA" id="ARBA00004389"/>
    </source>
</evidence>
<comment type="similarity">
    <text evidence="3">Belongs to the glycosyltransferase 2 family.</text>
</comment>
<comment type="subcellular location">
    <subcellularLocation>
        <location evidence="1">Endoplasmic reticulum membrane</location>
        <topology evidence="1">Single-pass membrane protein</topology>
    </subcellularLocation>
</comment>
<dbReference type="CDD" id="cd04188">
    <property type="entry name" value="DPG_synthase"/>
    <property type="match status" value="1"/>
</dbReference>
<dbReference type="Pfam" id="PF00535">
    <property type="entry name" value="Glycos_transf_2"/>
    <property type="match status" value="1"/>
</dbReference>
<protein>
    <recommendedName>
        <fullName evidence="4">dolichyl-phosphate beta-glucosyltransferase</fullName>
        <ecNumber evidence="4">2.4.1.117</ecNumber>
    </recommendedName>
</protein>
<dbReference type="GO" id="GO:0004581">
    <property type="term" value="F:dolichyl-phosphate beta-glucosyltransferase activity"/>
    <property type="evidence" value="ECO:0007669"/>
    <property type="project" value="UniProtKB-EC"/>
</dbReference>
<evidence type="ECO:0000256" key="11">
    <source>
        <dbReference type="ARBA" id="ARBA00023136"/>
    </source>
</evidence>
<dbReference type="Proteomes" id="UP000178303">
    <property type="component" value="Unassembled WGS sequence"/>
</dbReference>
<evidence type="ECO:0000313" key="14">
    <source>
        <dbReference type="EMBL" id="OGM89452.1"/>
    </source>
</evidence>
<comment type="pathway">
    <text evidence="2">Protein modification; protein glycosylation.</text>
</comment>
<evidence type="ECO:0000313" key="15">
    <source>
        <dbReference type="Proteomes" id="UP000178303"/>
    </source>
</evidence>
<sequence length="244" mass="27571">MKPYLSVIIPAYNEAKRLPLTLIDIDKHLSKADFSYEIVVVDNNSKDATREIASRFIPLIKNLKVIECKTQGKGAAVKKGMLEAEGDIRLFTDADNSTSVDHFFKMKHYFSEGYDIVIGSRDVAGARLEPPQPWYKRVLGDMGNIFIQLMLLRGIKDTQCGFKAFSEKAAQSIFSLANIVGWGFDVEILALGKKMGYKIKEIPVRWVNSAFSLVKPTAYLMVLLEVVKIRIRLALGKYKIQKNY</sequence>
<reference evidence="14 15" key="1">
    <citation type="journal article" date="2016" name="Nat. Commun.">
        <title>Thousands of microbial genomes shed light on interconnected biogeochemical processes in an aquifer system.</title>
        <authorList>
            <person name="Anantharaman K."/>
            <person name="Brown C.T."/>
            <person name="Hug L.A."/>
            <person name="Sharon I."/>
            <person name="Castelle C.J."/>
            <person name="Probst A.J."/>
            <person name="Thomas B.C."/>
            <person name="Singh A."/>
            <person name="Wilkins M.J."/>
            <person name="Karaoz U."/>
            <person name="Brodie E.L."/>
            <person name="Williams K.H."/>
            <person name="Hubbard S.S."/>
            <person name="Banfield J.F."/>
        </authorList>
    </citation>
    <scope>NUCLEOTIDE SEQUENCE [LARGE SCALE GENOMIC DNA]</scope>
</reference>
<dbReference type="PANTHER" id="PTHR10859:SF91">
    <property type="entry name" value="DOLICHYL-PHOSPHATE BETA-GLUCOSYLTRANSFERASE"/>
    <property type="match status" value="1"/>
</dbReference>
<evidence type="ECO:0000256" key="7">
    <source>
        <dbReference type="ARBA" id="ARBA00022692"/>
    </source>
</evidence>
<comment type="caution">
    <text evidence="14">The sequence shown here is derived from an EMBL/GenBank/DDBJ whole genome shotgun (WGS) entry which is preliminary data.</text>
</comment>